<dbReference type="SMART" id="SM00346">
    <property type="entry name" value="HTH_ICLR"/>
    <property type="match status" value="1"/>
</dbReference>
<organism evidence="6 7">
    <name type="scientific">Amycolatopsis carbonis</name>
    <dbReference type="NCBI Taxonomy" id="715471"/>
    <lineage>
        <taxon>Bacteria</taxon>
        <taxon>Bacillati</taxon>
        <taxon>Actinomycetota</taxon>
        <taxon>Actinomycetes</taxon>
        <taxon>Pseudonocardiales</taxon>
        <taxon>Pseudonocardiaceae</taxon>
        <taxon>Amycolatopsis</taxon>
    </lineage>
</organism>
<keyword evidence="7" id="KW-1185">Reference proteome</keyword>
<feature type="domain" description="IclR-ED" evidence="5">
    <location>
        <begin position="73"/>
        <end position="258"/>
    </location>
</feature>
<evidence type="ECO:0000313" key="7">
    <source>
        <dbReference type="Proteomes" id="UP001236014"/>
    </source>
</evidence>
<dbReference type="KEGG" id="acab:QRX50_20890"/>
<dbReference type="Pfam" id="PF01614">
    <property type="entry name" value="IclR_C"/>
    <property type="match status" value="1"/>
</dbReference>
<accession>A0A9Y2IPI4</accession>
<dbReference type="InterPro" id="IPR005471">
    <property type="entry name" value="Tscrpt_reg_IclR_N"/>
</dbReference>
<dbReference type="PANTHER" id="PTHR30136:SF24">
    <property type="entry name" value="HTH-TYPE TRANSCRIPTIONAL REPRESSOR ALLR"/>
    <property type="match status" value="1"/>
</dbReference>
<dbReference type="PANTHER" id="PTHR30136">
    <property type="entry name" value="HELIX-TURN-HELIX TRANSCRIPTIONAL REGULATOR, ICLR FAMILY"/>
    <property type="match status" value="1"/>
</dbReference>
<dbReference type="EMBL" id="CP127294">
    <property type="protein sequence ID" value="WIX83041.1"/>
    <property type="molecule type" value="Genomic_DNA"/>
</dbReference>
<dbReference type="AlphaFoldDB" id="A0A9Y2IPI4"/>
<reference evidence="6 7" key="1">
    <citation type="submission" date="2023-06" db="EMBL/GenBank/DDBJ databases">
        <authorList>
            <person name="Oyuntsetseg B."/>
            <person name="Kim S.B."/>
        </authorList>
    </citation>
    <scope>NUCLEOTIDE SEQUENCE [LARGE SCALE GENOMIC DNA]</scope>
    <source>
        <strain evidence="6 7">2-15</strain>
    </source>
</reference>
<keyword evidence="3" id="KW-0804">Transcription</keyword>
<dbReference type="Proteomes" id="UP001236014">
    <property type="component" value="Chromosome"/>
</dbReference>
<dbReference type="RefSeq" id="WP_285973601.1">
    <property type="nucleotide sequence ID" value="NZ_CP127294.1"/>
</dbReference>
<dbReference type="InterPro" id="IPR036390">
    <property type="entry name" value="WH_DNA-bd_sf"/>
</dbReference>
<dbReference type="GO" id="GO:0003677">
    <property type="term" value="F:DNA binding"/>
    <property type="evidence" value="ECO:0007669"/>
    <property type="project" value="UniProtKB-KW"/>
</dbReference>
<keyword evidence="1" id="KW-0805">Transcription regulation</keyword>
<gene>
    <name evidence="6" type="ORF">QRX50_20890</name>
</gene>
<dbReference type="InterPro" id="IPR050707">
    <property type="entry name" value="HTH_MetabolicPath_Reg"/>
</dbReference>
<dbReference type="PROSITE" id="PS51077">
    <property type="entry name" value="HTH_ICLR"/>
    <property type="match status" value="1"/>
</dbReference>
<evidence type="ECO:0000256" key="2">
    <source>
        <dbReference type="ARBA" id="ARBA00023125"/>
    </source>
</evidence>
<proteinExistence type="predicted"/>
<dbReference type="Gene3D" id="1.10.10.10">
    <property type="entry name" value="Winged helix-like DNA-binding domain superfamily/Winged helix DNA-binding domain"/>
    <property type="match status" value="1"/>
</dbReference>
<dbReference type="InterPro" id="IPR029016">
    <property type="entry name" value="GAF-like_dom_sf"/>
</dbReference>
<dbReference type="PROSITE" id="PS51078">
    <property type="entry name" value="ICLR_ED"/>
    <property type="match status" value="1"/>
</dbReference>
<dbReference type="Gene3D" id="3.30.450.40">
    <property type="match status" value="1"/>
</dbReference>
<evidence type="ECO:0000256" key="3">
    <source>
        <dbReference type="ARBA" id="ARBA00023163"/>
    </source>
</evidence>
<sequence length="261" mass="27915">MRISAEETEQHRSVGDRMLLILDTVATSPGEVGLSELARRTGLKKATVHRLALDLVAHRMLERGTYGYRLGLHLFELGQHVPASRRLRATALPFMADLLTATGEVVQLGVLDDTDIVYVEKLTGQHSATVPSAVGARLPAYCTGLGKAILAFSDDSAVERVTSAPMPARTGTTITDPKHFLRELAKIHDSGIAYDREEGTRGIACVAAPIVVESYVGRDGHRAVAGLSVTGPANRLQPARLGAAVRTAALSISRLLGYPLH</sequence>
<keyword evidence="2" id="KW-0238">DNA-binding</keyword>
<feature type="domain" description="HTH iclR-type" evidence="4">
    <location>
        <begin position="12"/>
        <end position="72"/>
    </location>
</feature>
<dbReference type="SUPFAM" id="SSF46785">
    <property type="entry name" value="Winged helix' DNA-binding domain"/>
    <property type="match status" value="1"/>
</dbReference>
<dbReference type="GO" id="GO:0045892">
    <property type="term" value="P:negative regulation of DNA-templated transcription"/>
    <property type="evidence" value="ECO:0007669"/>
    <property type="project" value="TreeGrafter"/>
</dbReference>
<dbReference type="InterPro" id="IPR036388">
    <property type="entry name" value="WH-like_DNA-bd_sf"/>
</dbReference>
<dbReference type="InterPro" id="IPR014757">
    <property type="entry name" value="Tscrpt_reg_IclR_C"/>
</dbReference>
<evidence type="ECO:0000313" key="6">
    <source>
        <dbReference type="EMBL" id="WIX83041.1"/>
    </source>
</evidence>
<dbReference type="Pfam" id="PF09339">
    <property type="entry name" value="HTH_IclR"/>
    <property type="match status" value="1"/>
</dbReference>
<name>A0A9Y2IPI4_9PSEU</name>
<protein>
    <submittedName>
        <fullName evidence="6">IclR family transcriptional regulator</fullName>
    </submittedName>
</protein>
<evidence type="ECO:0000259" key="4">
    <source>
        <dbReference type="PROSITE" id="PS51077"/>
    </source>
</evidence>
<evidence type="ECO:0000256" key="1">
    <source>
        <dbReference type="ARBA" id="ARBA00023015"/>
    </source>
</evidence>
<evidence type="ECO:0000259" key="5">
    <source>
        <dbReference type="PROSITE" id="PS51078"/>
    </source>
</evidence>
<dbReference type="GO" id="GO:0003700">
    <property type="term" value="F:DNA-binding transcription factor activity"/>
    <property type="evidence" value="ECO:0007669"/>
    <property type="project" value="TreeGrafter"/>
</dbReference>
<dbReference type="SUPFAM" id="SSF55781">
    <property type="entry name" value="GAF domain-like"/>
    <property type="match status" value="1"/>
</dbReference>